<proteinExistence type="predicted"/>
<dbReference type="AlphaFoldDB" id="A0AAV6WY44"/>
<accession>A0AAV6WY44</accession>
<dbReference type="Gene3D" id="2.130.10.10">
    <property type="entry name" value="YVTN repeat-like/Quinoprotein amine dehydrogenase"/>
    <property type="match status" value="1"/>
</dbReference>
<protein>
    <submittedName>
        <fullName evidence="1">Uncharacterized protein</fullName>
    </submittedName>
</protein>
<gene>
    <name evidence="1" type="ORF">BUALT_Bualt10G0069200</name>
</gene>
<dbReference type="SUPFAM" id="SSF50978">
    <property type="entry name" value="WD40 repeat-like"/>
    <property type="match status" value="1"/>
</dbReference>
<comment type="caution">
    <text evidence="1">The sequence shown here is derived from an EMBL/GenBank/DDBJ whole genome shotgun (WGS) entry which is preliminary data.</text>
</comment>
<evidence type="ECO:0000313" key="1">
    <source>
        <dbReference type="EMBL" id="KAG8375138.1"/>
    </source>
</evidence>
<name>A0AAV6WY44_9LAMI</name>
<reference evidence="1" key="1">
    <citation type="submission" date="2019-10" db="EMBL/GenBank/DDBJ databases">
        <authorList>
            <person name="Zhang R."/>
            <person name="Pan Y."/>
            <person name="Wang J."/>
            <person name="Ma R."/>
            <person name="Yu S."/>
        </authorList>
    </citation>
    <scope>NUCLEOTIDE SEQUENCE</scope>
    <source>
        <strain evidence="1">LA-IB0</strain>
        <tissue evidence="1">Leaf</tissue>
    </source>
</reference>
<keyword evidence="2" id="KW-1185">Reference proteome</keyword>
<dbReference type="EMBL" id="WHWC01000010">
    <property type="protein sequence ID" value="KAG8375138.1"/>
    <property type="molecule type" value="Genomic_DNA"/>
</dbReference>
<dbReference type="Proteomes" id="UP000826271">
    <property type="component" value="Unassembled WGS sequence"/>
</dbReference>
<sequence length="190" mass="21744">MCPTEPFLISREKDMYVVLWSIHEQISSSVKMAHNVDIHYVDGWSSQAKFIEEARSPFIRKNKIILNPDEVNLIMELSHNCNIEYTHIESPGVFIWDVETQLNHHSIVGCKTAHVPTVKVKMAHKADIHYFDWISNDVHLILTGSANNTIHMYFQGSWIPVVDFQWNVEDLWTIVSVSNDAAKLGGEGTL</sequence>
<evidence type="ECO:0000313" key="2">
    <source>
        <dbReference type="Proteomes" id="UP000826271"/>
    </source>
</evidence>
<dbReference type="InterPro" id="IPR015943">
    <property type="entry name" value="WD40/YVTN_repeat-like_dom_sf"/>
</dbReference>
<organism evidence="1 2">
    <name type="scientific">Buddleja alternifolia</name>
    <dbReference type="NCBI Taxonomy" id="168488"/>
    <lineage>
        <taxon>Eukaryota</taxon>
        <taxon>Viridiplantae</taxon>
        <taxon>Streptophyta</taxon>
        <taxon>Embryophyta</taxon>
        <taxon>Tracheophyta</taxon>
        <taxon>Spermatophyta</taxon>
        <taxon>Magnoliopsida</taxon>
        <taxon>eudicotyledons</taxon>
        <taxon>Gunneridae</taxon>
        <taxon>Pentapetalae</taxon>
        <taxon>asterids</taxon>
        <taxon>lamiids</taxon>
        <taxon>Lamiales</taxon>
        <taxon>Scrophulariaceae</taxon>
        <taxon>Buddlejeae</taxon>
        <taxon>Buddleja</taxon>
    </lineage>
</organism>
<dbReference type="InterPro" id="IPR036322">
    <property type="entry name" value="WD40_repeat_dom_sf"/>
</dbReference>